<evidence type="ECO:0000256" key="1">
    <source>
        <dbReference type="SAM" id="MobiDB-lite"/>
    </source>
</evidence>
<feature type="region of interest" description="Disordered" evidence="1">
    <location>
        <begin position="1"/>
        <end position="25"/>
    </location>
</feature>
<keyword evidence="3" id="KW-1185">Reference proteome</keyword>
<protein>
    <submittedName>
        <fullName evidence="2">Uncharacterized protein</fullName>
    </submittedName>
</protein>
<dbReference type="AlphaFoldDB" id="A0A7G2CS79"/>
<organism evidence="2 3">
    <name type="scientific">Angomonas deanei</name>
    <dbReference type="NCBI Taxonomy" id="59799"/>
    <lineage>
        <taxon>Eukaryota</taxon>
        <taxon>Discoba</taxon>
        <taxon>Euglenozoa</taxon>
        <taxon>Kinetoplastea</taxon>
        <taxon>Metakinetoplastina</taxon>
        <taxon>Trypanosomatida</taxon>
        <taxon>Trypanosomatidae</taxon>
        <taxon>Strigomonadinae</taxon>
        <taxon>Angomonas</taxon>
    </lineage>
</organism>
<reference evidence="2 3" key="1">
    <citation type="submission" date="2020-08" db="EMBL/GenBank/DDBJ databases">
        <authorList>
            <person name="Newling K."/>
            <person name="Davey J."/>
            <person name="Forrester S."/>
        </authorList>
    </citation>
    <scope>NUCLEOTIDE SEQUENCE [LARGE SCALE GENOMIC DNA]</scope>
    <source>
        <strain evidence="3">Crithidia deanei Carvalho (ATCC PRA-265)</strain>
    </source>
</reference>
<sequence>MPVIKGKKAKSKKAKKPKVVPDPDEKFKQTLDTEMYVPKRTRERNDDELSQRVNSVFNLYTSEETQSDPNVVPMIKIAPIVRSLGLCPTNDQLKLISTMAAKGDNGAAYVERKVLEAVLLDILRTRILNYNPQVLSAPHPNFPERFSSVVYTAEEKHIAATFDSLWKTCGSCVTTSEGGDLRYIDAKELQKVALDSPELITGENEFTQQEIEDFLLTFTSSDSNVIREDTFLLLMLDVK</sequence>
<feature type="compositionally biased region" description="Basic residues" evidence="1">
    <location>
        <begin position="1"/>
        <end position="18"/>
    </location>
</feature>
<name>A0A7G2CS79_9TRYP</name>
<dbReference type="OrthoDB" id="262579at2759"/>
<evidence type="ECO:0000313" key="3">
    <source>
        <dbReference type="Proteomes" id="UP000515908"/>
    </source>
</evidence>
<dbReference type="EMBL" id="LR877171">
    <property type="protein sequence ID" value="CAD2222646.1"/>
    <property type="molecule type" value="Genomic_DNA"/>
</dbReference>
<dbReference type="VEuPathDB" id="TriTrypDB:ADEAN_001019300"/>
<dbReference type="Proteomes" id="UP000515908">
    <property type="component" value="Chromosome 27"/>
</dbReference>
<evidence type="ECO:0000313" key="2">
    <source>
        <dbReference type="EMBL" id="CAD2222646.1"/>
    </source>
</evidence>
<proteinExistence type="predicted"/>
<accession>A0A7G2CS79</accession>
<gene>
    <name evidence="2" type="ORF">ADEAN_001019300</name>
</gene>